<evidence type="ECO:0000313" key="16">
    <source>
        <dbReference type="RefSeq" id="XP_013782224.2"/>
    </source>
</evidence>
<dbReference type="PANTHER" id="PTHR48438:SF1">
    <property type="entry name" value="ALPHA-(1,3)-FUCOSYLTRANSFERASE C-RELATED"/>
    <property type="match status" value="1"/>
</dbReference>
<gene>
    <name evidence="16 17 18" type="primary">LOC106466478</name>
</gene>
<keyword evidence="11" id="KW-0325">Glycoprotein</keyword>
<dbReference type="SUPFAM" id="SSF53756">
    <property type="entry name" value="UDP-Glycosyltransferase/glycogen phosphorylase"/>
    <property type="match status" value="1"/>
</dbReference>
<evidence type="ECO:0000256" key="6">
    <source>
        <dbReference type="ARBA" id="ARBA00022692"/>
    </source>
</evidence>
<evidence type="ECO:0000259" key="14">
    <source>
        <dbReference type="Pfam" id="PF17039"/>
    </source>
</evidence>
<dbReference type="GeneID" id="106466478"/>
<evidence type="ECO:0000313" key="18">
    <source>
        <dbReference type="RefSeq" id="XP_022250199.1"/>
    </source>
</evidence>
<evidence type="ECO:0000256" key="11">
    <source>
        <dbReference type="ARBA" id="ARBA00023180"/>
    </source>
</evidence>
<evidence type="ECO:0000256" key="4">
    <source>
        <dbReference type="ARBA" id="ARBA00022676"/>
    </source>
</evidence>
<evidence type="ECO:0000256" key="1">
    <source>
        <dbReference type="ARBA" id="ARBA00004447"/>
    </source>
</evidence>
<evidence type="ECO:0000256" key="10">
    <source>
        <dbReference type="ARBA" id="ARBA00023136"/>
    </source>
</evidence>
<dbReference type="PANTHER" id="PTHR48438">
    <property type="entry name" value="ALPHA-(1,3)-FUCOSYLTRANSFERASE C-RELATED"/>
    <property type="match status" value="1"/>
</dbReference>
<proteinExistence type="inferred from homology"/>
<evidence type="ECO:0000256" key="5">
    <source>
        <dbReference type="ARBA" id="ARBA00022679"/>
    </source>
</evidence>
<keyword evidence="8 12" id="KW-1133">Transmembrane helix</keyword>
<feature type="transmembrane region" description="Helical" evidence="12">
    <location>
        <begin position="12"/>
        <end position="30"/>
    </location>
</feature>
<keyword evidence="7" id="KW-0735">Signal-anchor</keyword>
<evidence type="ECO:0000256" key="12">
    <source>
        <dbReference type="RuleBase" id="RU003832"/>
    </source>
</evidence>
<keyword evidence="9 12" id="KW-0333">Golgi apparatus</keyword>
<evidence type="ECO:0000256" key="3">
    <source>
        <dbReference type="ARBA" id="ARBA00008919"/>
    </source>
</evidence>
<dbReference type="Pfam" id="PF17039">
    <property type="entry name" value="Glyco_tran_10_N"/>
    <property type="match status" value="1"/>
</dbReference>
<dbReference type="RefSeq" id="XP_013782224.2">
    <property type="nucleotide sequence ID" value="XM_013926770.2"/>
</dbReference>
<evidence type="ECO:0000256" key="8">
    <source>
        <dbReference type="ARBA" id="ARBA00022989"/>
    </source>
</evidence>
<comment type="subcellular location">
    <subcellularLocation>
        <location evidence="1 12">Golgi apparatus</location>
        <location evidence="1 12">Golgi stack membrane</location>
        <topology evidence="1 12">Single-pass type II membrane protein</topology>
    </subcellularLocation>
</comment>
<comment type="similarity">
    <text evidence="3 12">Belongs to the glycosyltransferase 10 family.</text>
</comment>
<organism evidence="15 18">
    <name type="scientific">Limulus polyphemus</name>
    <name type="common">Atlantic horseshoe crab</name>
    <dbReference type="NCBI Taxonomy" id="6850"/>
    <lineage>
        <taxon>Eukaryota</taxon>
        <taxon>Metazoa</taxon>
        <taxon>Ecdysozoa</taxon>
        <taxon>Arthropoda</taxon>
        <taxon>Chelicerata</taxon>
        <taxon>Merostomata</taxon>
        <taxon>Xiphosura</taxon>
        <taxon>Limulidae</taxon>
        <taxon>Limulus</taxon>
    </lineage>
</organism>
<feature type="domain" description="Fucosyltransferase C-terminal" evidence="13">
    <location>
        <begin position="224"/>
        <end position="396"/>
    </location>
</feature>
<keyword evidence="10 12" id="KW-0472">Membrane</keyword>
<reference evidence="16 17" key="1">
    <citation type="submission" date="2025-05" db="UniProtKB">
        <authorList>
            <consortium name="RefSeq"/>
        </authorList>
    </citation>
    <scope>IDENTIFICATION</scope>
    <source>
        <tissue evidence="16 17">Muscle</tissue>
    </source>
</reference>
<evidence type="ECO:0000259" key="13">
    <source>
        <dbReference type="Pfam" id="PF00852"/>
    </source>
</evidence>
<protein>
    <recommendedName>
        <fullName evidence="12">Fucosyltransferase</fullName>
        <ecNumber evidence="12">2.4.1.-</ecNumber>
    </recommendedName>
</protein>
<keyword evidence="6 12" id="KW-0812">Transmembrane</keyword>
<dbReference type="Pfam" id="PF00852">
    <property type="entry name" value="Glyco_transf_10"/>
    <property type="match status" value="1"/>
</dbReference>
<dbReference type="RefSeq" id="XP_022250198.1">
    <property type="nucleotide sequence ID" value="XM_022394490.1"/>
</dbReference>
<dbReference type="RefSeq" id="XP_022250199.1">
    <property type="nucleotide sequence ID" value="XM_022394491.1"/>
</dbReference>
<sequence length="415" mass="48375">MAWNTFRNLKTVTVLMMAGVLLVTFCIIYKTQVAREVFPRGSISRTTHGNLTVSHVPLPPSLKGRKLAFHQIYEPRLISFVNYSNPFPVVRNGSKLILLWTPWNHQWDTVNYYFLRPGNESFVSYHCPNQLCTTTRDRSRLHEADAILFHLLDLKENDFPTSRHPQQIWMIYVMEAPWLVHVSWNRLKGIFNWTLSYREDSDVPVKYGFLGSRTTKLLNTPHFSEKKKSILWLVSDCSTNSRREDYVKELARYIDIDVYGSCGTKTCFPSQSATCYESLTKEYKFYLSFENSICKDYVTEKFFNVLGYDIIPVTFGGADYAGIAPPKSYIDATQFPNPKDLAAFLAKVGSNETLYASYFKWKETFQVYLYPWMCHLCDRLHNPGQPTSSHNDLYKWWVTDANCIRWDMNKGFIRV</sequence>
<comment type="pathway">
    <text evidence="2">Protein modification; protein glycosylation.</text>
</comment>
<evidence type="ECO:0000256" key="7">
    <source>
        <dbReference type="ARBA" id="ARBA00022968"/>
    </source>
</evidence>
<dbReference type="InterPro" id="IPR031481">
    <property type="entry name" value="Glyco_tran_10_N"/>
</dbReference>
<keyword evidence="15" id="KW-1185">Reference proteome</keyword>
<name>A0ABM1T2U3_LIMPO</name>
<feature type="domain" description="Fucosyltransferase N-terminal" evidence="14">
    <location>
        <begin position="94"/>
        <end position="208"/>
    </location>
</feature>
<evidence type="ECO:0000313" key="17">
    <source>
        <dbReference type="RefSeq" id="XP_022250198.1"/>
    </source>
</evidence>
<evidence type="ECO:0000256" key="2">
    <source>
        <dbReference type="ARBA" id="ARBA00004922"/>
    </source>
</evidence>
<accession>A0ABM1T2U3</accession>
<dbReference type="InterPro" id="IPR038577">
    <property type="entry name" value="GT10-like_C_sf"/>
</dbReference>
<evidence type="ECO:0000256" key="9">
    <source>
        <dbReference type="ARBA" id="ARBA00023034"/>
    </source>
</evidence>
<dbReference type="EC" id="2.4.1.-" evidence="12"/>
<keyword evidence="4 12" id="KW-0328">Glycosyltransferase</keyword>
<keyword evidence="5 12" id="KW-0808">Transferase</keyword>
<dbReference type="Gene3D" id="3.40.50.11660">
    <property type="entry name" value="Glycosyl transferase family 10, C-terminal domain"/>
    <property type="match status" value="1"/>
</dbReference>
<dbReference type="InterPro" id="IPR001503">
    <property type="entry name" value="Glyco_trans_10"/>
</dbReference>
<dbReference type="InterPro" id="IPR055270">
    <property type="entry name" value="Glyco_tran_10_C"/>
</dbReference>
<evidence type="ECO:0000313" key="15">
    <source>
        <dbReference type="Proteomes" id="UP000694941"/>
    </source>
</evidence>
<dbReference type="Proteomes" id="UP000694941">
    <property type="component" value="Unplaced"/>
</dbReference>